<dbReference type="EMBL" id="QICL01000001">
    <property type="protein sequence ID" value="PXV69037.1"/>
    <property type="molecule type" value="Genomic_DNA"/>
</dbReference>
<dbReference type="RefSeq" id="WP_146212668.1">
    <property type="nucleotide sequence ID" value="NZ_QICL01000001.1"/>
</dbReference>
<name>A0A2V3PTI1_9BACT</name>
<evidence type="ECO:0000313" key="2">
    <source>
        <dbReference type="EMBL" id="PXV69037.1"/>
    </source>
</evidence>
<dbReference type="AlphaFoldDB" id="A0A2V3PTI1"/>
<reference evidence="2 3" key="1">
    <citation type="submission" date="2018-03" db="EMBL/GenBank/DDBJ databases">
        <title>Genomic Encyclopedia of Archaeal and Bacterial Type Strains, Phase II (KMG-II): from individual species to whole genera.</title>
        <authorList>
            <person name="Goeker M."/>
        </authorList>
    </citation>
    <scope>NUCLEOTIDE SEQUENCE [LARGE SCALE GENOMIC DNA]</scope>
    <source>
        <strain evidence="2 3">DSM 100214</strain>
    </source>
</reference>
<organism evidence="2 3">
    <name type="scientific">Dysgonomonas alginatilytica</name>
    <dbReference type="NCBI Taxonomy" id="1605892"/>
    <lineage>
        <taxon>Bacteria</taxon>
        <taxon>Pseudomonadati</taxon>
        <taxon>Bacteroidota</taxon>
        <taxon>Bacteroidia</taxon>
        <taxon>Bacteroidales</taxon>
        <taxon>Dysgonomonadaceae</taxon>
        <taxon>Dysgonomonas</taxon>
    </lineage>
</organism>
<evidence type="ECO:0000313" key="3">
    <source>
        <dbReference type="Proteomes" id="UP000247973"/>
    </source>
</evidence>
<accession>A0A2V3PTI1</accession>
<evidence type="ECO:0000256" key="1">
    <source>
        <dbReference type="SAM" id="SignalP"/>
    </source>
</evidence>
<sequence>MKKFLLLLICSVLINTLPAQVGINTESPDEKAILEIVNSEKGILIPRMTEAQRDEIKPTSVNQQSLLIFNTDEDCFNYWHKIEKEWKSLCGKIGKAIFTINCDAVKVAGEYKNGEALGGANYVTVIVHVTKPGTYSIAATVTDPKLENGYYFTTSGEFLSTGTYTIIVPGMGTPAKYTTPNKDNFTLALNGVRVNGEESACTFDVEVKNSAIKPRYTMTCSGTKVFGEYYEEQALNGSHYIEVVLAVESTSFGATYEIETNEVDGIKFKGSGVLTSSPQTVRLQGEGVPFANTTKKMYIKSNSESSTATCLANVYIIIPPKRILTIGNATLYGYNFGNVGAASNKMITDPLNFGPLTNSIVRYSGFKNKGTAFGSNNWNGTDDGRTIINMPDAYANVYEADLALLLTTGKAGFPPVDIVSIGYDYAITASVAQKLAAFVNNGGILLACCESQAGNQNLLRAIFNKQDITTVNGGANNPPGAIYQFESKEDPILNGPFGNIGGLYWGEDITNTYYATNLPLDEVVLYTSNKNINSTTSVAIPNAATAFRHRTLPFVWVGDGGFNSNDNNVTTDGTLCPFRLRSKTISGTTYLNFPGIRENYGSPSGITKYPVYNAIFTANAIAWCIKTADELKRSQKEQ</sequence>
<feature type="signal peptide" evidence="1">
    <location>
        <begin position="1"/>
        <end position="21"/>
    </location>
</feature>
<comment type="caution">
    <text evidence="2">The sequence shown here is derived from an EMBL/GenBank/DDBJ whole genome shotgun (WGS) entry which is preliminary data.</text>
</comment>
<protein>
    <submittedName>
        <fullName evidence="2">Uncharacterized protein</fullName>
    </submittedName>
</protein>
<feature type="chain" id="PRO_5015893050" evidence="1">
    <location>
        <begin position="22"/>
        <end position="638"/>
    </location>
</feature>
<dbReference type="CDD" id="cd03143">
    <property type="entry name" value="A4_beta-galactosidase_middle_domain"/>
    <property type="match status" value="1"/>
</dbReference>
<gene>
    <name evidence="2" type="ORF">CLV62_101306</name>
</gene>
<keyword evidence="3" id="KW-1185">Reference proteome</keyword>
<keyword evidence="1" id="KW-0732">Signal</keyword>
<dbReference type="OrthoDB" id="1377352at2"/>
<dbReference type="Proteomes" id="UP000247973">
    <property type="component" value="Unassembled WGS sequence"/>
</dbReference>
<proteinExistence type="predicted"/>